<keyword evidence="5" id="KW-1185">Reference proteome</keyword>
<keyword evidence="2" id="KW-0472">Membrane</keyword>
<dbReference type="AlphaFoldDB" id="A0A084W5U7"/>
<keyword evidence="2" id="KW-0812">Transmembrane</keyword>
<dbReference type="Proteomes" id="UP000030765">
    <property type="component" value="Unassembled WGS sequence"/>
</dbReference>
<dbReference type="EMBL" id="KE525305">
    <property type="protein sequence ID" value="KFB45591.1"/>
    <property type="molecule type" value="Genomic_DNA"/>
</dbReference>
<evidence type="ECO:0000313" key="5">
    <source>
        <dbReference type="Proteomes" id="UP000030765"/>
    </source>
</evidence>
<dbReference type="VEuPathDB" id="VectorBase:ASIC013580"/>
<gene>
    <name evidence="3" type="ORF">ZHAS_00013580</name>
</gene>
<evidence type="ECO:0000313" key="3">
    <source>
        <dbReference type="EMBL" id="KFB45591.1"/>
    </source>
</evidence>
<feature type="region of interest" description="Disordered" evidence="1">
    <location>
        <begin position="1"/>
        <end position="23"/>
    </location>
</feature>
<reference evidence="3 5" key="1">
    <citation type="journal article" date="2014" name="BMC Genomics">
        <title>Genome sequence of Anopheles sinensis provides insight into genetics basis of mosquito competence for malaria parasites.</title>
        <authorList>
            <person name="Zhou D."/>
            <person name="Zhang D."/>
            <person name="Ding G."/>
            <person name="Shi L."/>
            <person name="Hou Q."/>
            <person name="Ye Y."/>
            <person name="Xu Y."/>
            <person name="Zhou H."/>
            <person name="Xiong C."/>
            <person name="Li S."/>
            <person name="Yu J."/>
            <person name="Hong S."/>
            <person name="Yu X."/>
            <person name="Zou P."/>
            <person name="Chen C."/>
            <person name="Chang X."/>
            <person name="Wang W."/>
            <person name="Lv Y."/>
            <person name="Sun Y."/>
            <person name="Ma L."/>
            <person name="Shen B."/>
            <person name="Zhu C."/>
        </authorList>
    </citation>
    <scope>NUCLEOTIDE SEQUENCE [LARGE SCALE GENOMIC DNA]</scope>
</reference>
<evidence type="ECO:0000256" key="2">
    <source>
        <dbReference type="SAM" id="Phobius"/>
    </source>
</evidence>
<feature type="compositionally biased region" description="Basic residues" evidence="1">
    <location>
        <begin position="1"/>
        <end position="12"/>
    </location>
</feature>
<organism evidence="3">
    <name type="scientific">Anopheles sinensis</name>
    <name type="common">Mosquito</name>
    <dbReference type="NCBI Taxonomy" id="74873"/>
    <lineage>
        <taxon>Eukaryota</taxon>
        <taxon>Metazoa</taxon>
        <taxon>Ecdysozoa</taxon>
        <taxon>Arthropoda</taxon>
        <taxon>Hexapoda</taxon>
        <taxon>Insecta</taxon>
        <taxon>Pterygota</taxon>
        <taxon>Neoptera</taxon>
        <taxon>Endopterygota</taxon>
        <taxon>Diptera</taxon>
        <taxon>Nematocera</taxon>
        <taxon>Culicoidea</taxon>
        <taxon>Culicidae</taxon>
        <taxon>Anophelinae</taxon>
        <taxon>Anopheles</taxon>
    </lineage>
</organism>
<keyword evidence="2" id="KW-1133">Transmembrane helix</keyword>
<evidence type="ECO:0000256" key="1">
    <source>
        <dbReference type="SAM" id="MobiDB-lite"/>
    </source>
</evidence>
<reference evidence="4" key="2">
    <citation type="submission" date="2020-05" db="UniProtKB">
        <authorList>
            <consortium name="EnsemblMetazoa"/>
        </authorList>
    </citation>
    <scope>IDENTIFICATION</scope>
</reference>
<feature type="compositionally biased region" description="Basic and acidic residues" evidence="1">
    <location>
        <begin position="13"/>
        <end position="23"/>
    </location>
</feature>
<dbReference type="EnsemblMetazoa" id="ASIC013580-RA">
    <property type="protein sequence ID" value="ASIC013580-PA"/>
    <property type="gene ID" value="ASIC013580"/>
</dbReference>
<sequence length="136" mass="15241">MARSLNTRRREQRNRQVDLPRRLDGVSPLVRHDRDMTAGLKTTPLSSTLITDVTDSGLGLDNAGSARSISHSNLTQAAKAYTPTVYVFLSIAIVVGLLAQIFLFLYLPSNPQRNFSGDRSVNRKWHETLEPVKHKE</sequence>
<dbReference type="VEuPathDB" id="VectorBase:ASIS007667"/>
<proteinExistence type="predicted"/>
<feature type="transmembrane region" description="Helical" evidence="2">
    <location>
        <begin position="85"/>
        <end position="107"/>
    </location>
</feature>
<dbReference type="EMBL" id="ATLV01020694">
    <property type="status" value="NOT_ANNOTATED_CDS"/>
    <property type="molecule type" value="Genomic_DNA"/>
</dbReference>
<name>A0A084W5U7_ANOSI</name>
<protein>
    <submittedName>
        <fullName evidence="3 4">Uncharacterized protein</fullName>
    </submittedName>
</protein>
<accession>A0A084W5U7</accession>
<evidence type="ECO:0000313" key="4">
    <source>
        <dbReference type="EnsemblMetazoa" id="ASIC013580-PA"/>
    </source>
</evidence>